<dbReference type="Gene3D" id="3.50.50.100">
    <property type="match status" value="1"/>
</dbReference>
<keyword evidence="3" id="KW-0274">FAD</keyword>
<dbReference type="InterPro" id="IPR023753">
    <property type="entry name" value="FAD/NAD-binding_dom"/>
</dbReference>
<dbReference type="GO" id="GO:0005737">
    <property type="term" value="C:cytoplasm"/>
    <property type="evidence" value="ECO:0007669"/>
    <property type="project" value="TreeGrafter"/>
</dbReference>
<evidence type="ECO:0000313" key="7">
    <source>
        <dbReference type="Proteomes" id="UP001139887"/>
    </source>
</evidence>
<evidence type="ECO:0000259" key="5">
    <source>
        <dbReference type="Pfam" id="PF07992"/>
    </source>
</evidence>
<dbReference type="PANTHER" id="PTHR43735">
    <property type="entry name" value="APOPTOSIS-INDUCING FACTOR 1"/>
    <property type="match status" value="1"/>
</dbReference>
<dbReference type="SUPFAM" id="SSF51905">
    <property type="entry name" value="FAD/NAD(P)-binding domain"/>
    <property type="match status" value="2"/>
</dbReference>
<dbReference type="PRINTS" id="PR00368">
    <property type="entry name" value="FADPNR"/>
</dbReference>
<sequence>MAIRIVVAGGNYAGLNAVRHLYSTLVASTKAPKVQITLVDRRDGFLHYIGITRGITEPHYGQKLWVPYADVLWLQHPQITIKQATVQAIHPQHVELSSGEHLRFNYLITALGQSRFAPIGVNSPTKQDFEQQLHTAFAQIKQARSIAVVGAGAVGIEMAADIKSDFPDKSVTLVHSRKLPLPGPFGDELRHKVVDILKNQLQIQLMLGQRVVAQDPPSDDMGYKPDVQPSTPPEQVWSMASAADSISLTLSSADQQHKVQSNCVLRCLGTFDQHHLLKLPKQVISKAGIRVLDTMQIDDPAYSHIYACGDICARSSVKLAGVAMYDAYVAATNIARSIVGAKDSELMRSPEFPSKILLLMGKNHFAMEVDRRMWSDDETRPFVFEDMGLQRCIEALSLHQEPSAYSPFDPPPAF</sequence>
<dbReference type="GO" id="GO:0050660">
    <property type="term" value="F:flavin adenine dinucleotide binding"/>
    <property type="evidence" value="ECO:0007669"/>
    <property type="project" value="TreeGrafter"/>
</dbReference>
<comment type="caution">
    <text evidence="6">The sequence shown here is derived from an EMBL/GenBank/DDBJ whole genome shotgun (WGS) entry which is preliminary data.</text>
</comment>
<dbReference type="EMBL" id="JANBUW010000881">
    <property type="protein sequence ID" value="KAJ2845140.1"/>
    <property type="molecule type" value="Genomic_DNA"/>
</dbReference>
<dbReference type="AlphaFoldDB" id="A0A9W8LXL4"/>
<proteinExistence type="inferred from homology"/>
<evidence type="ECO:0000313" key="6">
    <source>
        <dbReference type="EMBL" id="KAJ2845140.1"/>
    </source>
</evidence>
<dbReference type="Pfam" id="PF07992">
    <property type="entry name" value="Pyr_redox_2"/>
    <property type="match status" value="1"/>
</dbReference>
<keyword evidence="2" id="KW-0285">Flavoprotein</keyword>
<name>A0A9W8LXL4_9FUNG</name>
<dbReference type="Gene3D" id="3.50.50.60">
    <property type="entry name" value="FAD/NAD(P)-binding domain"/>
    <property type="match status" value="2"/>
</dbReference>
<evidence type="ECO:0000256" key="4">
    <source>
        <dbReference type="ARBA" id="ARBA00023002"/>
    </source>
</evidence>
<keyword evidence="4" id="KW-0560">Oxidoreductase</keyword>
<dbReference type="InterPro" id="IPR036188">
    <property type="entry name" value="FAD/NAD-bd_sf"/>
</dbReference>
<comment type="similarity">
    <text evidence="1">Belongs to the FAD-dependent oxidoreductase family.</text>
</comment>
<evidence type="ECO:0000256" key="2">
    <source>
        <dbReference type="ARBA" id="ARBA00022630"/>
    </source>
</evidence>
<protein>
    <recommendedName>
        <fullName evidence="5">FAD/NAD(P)-binding domain-containing protein</fullName>
    </recommendedName>
</protein>
<evidence type="ECO:0000256" key="3">
    <source>
        <dbReference type="ARBA" id="ARBA00022827"/>
    </source>
</evidence>
<feature type="domain" description="FAD/NAD(P)-binding" evidence="5">
    <location>
        <begin position="4"/>
        <end position="326"/>
    </location>
</feature>
<keyword evidence="7" id="KW-1185">Reference proteome</keyword>
<dbReference type="PANTHER" id="PTHR43735:SF3">
    <property type="entry name" value="FERROPTOSIS SUPPRESSOR PROTEIN 1"/>
    <property type="match status" value="1"/>
</dbReference>
<organism evidence="6 7">
    <name type="scientific">Coemansia brasiliensis</name>
    <dbReference type="NCBI Taxonomy" id="2650707"/>
    <lineage>
        <taxon>Eukaryota</taxon>
        <taxon>Fungi</taxon>
        <taxon>Fungi incertae sedis</taxon>
        <taxon>Zoopagomycota</taxon>
        <taxon>Kickxellomycotina</taxon>
        <taxon>Kickxellomycetes</taxon>
        <taxon>Kickxellales</taxon>
        <taxon>Kickxellaceae</taxon>
        <taxon>Coemansia</taxon>
    </lineage>
</organism>
<gene>
    <name evidence="6" type="ORF">IWW36_004908</name>
</gene>
<evidence type="ECO:0000256" key="1">
    <source>
        <dbReference type="ARBA" id="ARBA00006442"/>
    </source>
</evidence>
<dbReference type="GO" id="GO:0004174">
    <property type="term" value="F:electron-transferring-flavoprotein dehydrogenase activity"/>
    <property type="evidence" value="ECO:0007669"/>
    <property type="project" value="TreeGrafter"/>
</dbReference>
<dbReference type="OrthoDB" id="202203at2759"/>
<reference evidence="6" key="1">
    <citation type="submission" date="2022-07" db="EMBL/GenBank/DDBJ databases">
        <title>Phylogenomic reconstructions and comparative analyses of Kickxellomycotina fungi.</title>
        <authorList>
            <person name="Reynolds N.K."/>
            <person name="Stajich J.E."/>
            <person name="Barry K."/>
            <person name="Grigoriev I.V."/>
            <person name="Crous P."/>
            <person name="Smith M.E."/>
        </authorList>
    </citation>
    <scope>NUCLEOTIDE SEQUENCE</scope>
    <source>
        <strain evidence="6">NRRL 1566</strain>
    </source>
</reference>
<dbReference type="Proteomes" id="UP001139887">
    <property type="component" value="Unassembled WGS sequence"/>
</dbReference>
<accession>A0A9W8LXL4</accession>